<organism evidence="2 3">
    <name type="scientific">Rotaria sordida</name>
    <dbReference type="NCBI Taxonomy" id="392033"/>
    <lineage>
        <taxon>Eukaryota</taxon>
        <taxon>Metazoa</taxon>
        <taxon>Spiralia</taxon>
        <taxon>Gnathifera</taxon>
        <taxon>Rotifera</taxon>
        <taxon>Eurotatoria</taxon>
        <taxon>Bdelloidea</taxon>
        <taxon>Philodinida</taxon>
        <taxon>Philodinidae</taxon>
        <taxon>Rotaria</taxon>
    </lineage>
</organism>
<dbReference type="InterPro" id="IPR001810">
    <property type="entry name" value="F-box_dom"/>
</dbReference>
<dbReference type="InterPro" id="IPR036047">
    <property type="entry name" value="F-box-like_dom_sf"/>
</dbReference>
<dbReference type="EMBL" id="CAJOAX010002733">
    <property type="protein sequence ID" value="CAF3815817.1"/>
    <property type="molecule type" value="Genomic_DNA"/>
</dbReference>
<feature type="domain" description="F-box" evidence="1">
    <location>
        <begin position="9"/>
        <end position="56"/>
    </location>
</feature>
<sequence length="390" mass="46266">MSMKNIPLRTLFDRLPTEIIFHIFDYLSNNDIIYALFYFSQRLNNLLLQSQCYLKYLNLPTTNLNIWKNIFLDIGSQIESININTNDLSFSLIYFPNLKSILISSPFGLPSKQLKLILESDQFQKLHSFKLKENKYFFQQFFFKYLNYDNNYIYRKVFNHKNSLEVFQYPLLTPSLTTLITFRFETNLNLHSLTLMLTYFQDIFILIKFTPNLKYLNIHSESPYIDQSSINDVDIKLKEFYLTLNCESQELVSWMPKEIDFNQLIHGIKQFSSSLTCLSINLVDLKIKTTNEIPFNNIKLQQLLESMKELEQFHLCTKLPDSSVSTKNNILSKFNDEFWLNHNWSFGIHDEYLYTLPFKFDCLPGLFEGFDFVKSNNNDILENNPRLCSK</sequence>
<dbReference type="AlphaFoldDB" id="A0A819CIH8"/>
<evidence type="ECO:0000313" key="2">
    <source>
        <dbReference type="EMBL" id="CAF3815817.1"/>
    </source>
</evidence>
<dbReference type="SUPFAM" id="SSF81383">
    <property type="entry name" value="F-box domain"/>
    <property type="match status" value="1"/>
</dbReference>
<evidence type="ECO:0000259" key="1">
    <source>
        <dbReference type="PROSITE" id="PS50181"/>
    </source>
</evidence>
<dbReference type="PROSITE" id="PS50181">
    <property type="entry name" value="FBOX"/>
    <property type="match status" value="1"/>
</dbReference>
<proteinExistence type="predicted"/>
<comment type="caution">
    <text evidence="2">The sequence shown here is derived from an EMBL/GenBank/DDBJ whole genome shotgun (WGS) entry which is preliminary data.</text>
</comment>
<dbReference type="Proteomes" id="UP000663823">
    <property type="component" value="Unassembled WGS sequence"/>
</dbReference>
<gene>
    <name evidence="2" type="ORF">OTI717_LOCUS19103</name>
</gene>
<reference evidence="2" key="1">
    <citation type="submission" date="2021-02" db="EMBL/GenBank/DDBJ databases">
        <authorList>
            <person name="Nowell W R."/>
        </authorList>
    </citation>
    <scope>NUCLEOTIDE SEQUENCE</scope>
</reference>
<name>A0A819CIH8_9BILA</name>
<accession>A0A819CIH8</accession>
<evidence type="ECO:0000313" key="3">
    <source>
        <dbReference type="Proteomes" id="UP000663823"/>
    </source>
</evidence>
<protein>
    <recommendedName>
        <fullName evidence="1">F-box domain-containing protein</fullName>
    </recommendedName>
</protein>